<dbReference type="AlphaFoldDB" id="A0A917A3B2"/>
<comment type="caution">
    <text evidence="1">The sequence shown here is derived from an EMBL/GenBank/DDBJ whole genome shotgun (WGS) entry which is preliminary data.</text>
</comment>
<dbReference type="RefSeq" id="WP_188913513.1">
    <property type="nucleotide sequence ID" value="NZ_BMIQ01000015.1"/>
</dbReference>
<organism evidence="1 2">
    <name type="scientific">Aureimonas endophytica</name>
    <dbReference type="NCBI Taxonomy" id="2027858"/>
    <lineage>
        <taxon>Bacteria</taxon>
        <taxon>Pseudomonadati</taxon>
        <taxon>Pseudomonadota</taxon>
        <taxon>Alphaproteobacteria</taxon>
        <taxon>Hyphomicrobiales</taxon>
        <taxon>Aurantimonadaceae</taxon>
        <taxon>Aureimonas</taxon>
    </lineage>
</organism>
<dbReference type="Proteomes" id="UP000644699">
    <property type="component" value="Unassembled WGS sequence"/>
</dbReference>
<proteinExistence type="predicted"/>
<dbReference type="EMBL" id="BMIQ01000015">
    <property type="protein sequence ID" value="GGE24809.1"/>
    <property type="molecule type" value="Genomic_DNA"/>
</dbReference>
<keyword evidence="2" id="KW-1185">Reference proteome</keyword>
<evidence type="ECO:0000313" key="2">
    <source>
        <dbReference type="Proteomes" id="UP000644699"/>
    </source>
</evidence>
<reference evidence="1" key="2">
    <citation type="submission" date="2020-09" db="EMBL/GenBank/DDBJ databases">
        <authorList>
            <person name="Sun Q."/>
            <person name="Zhou Y."/>
        </authorList>
    </citation>
    <scope>NUCLEOTIDE SEQUENCE</scope>
    <source>
        <strain evidence="1">CGMCC 1.15367</strain>
    </source>
</reference>
<accession>A0A917A3B2</accession>
<reference evidence="1" key="1">
    <citation type="journal article" date="2014" name="Int. J. Syst. Evol. Microbiol.">
        <title>Complete genome sequence of Corynebacterium casei LMG S-19264T (=DSM 44701T), isolated from a smear-ripened cheese.</title>
        <authorList>
            <consortium name="US DOE Joint Genome Institute (JGI-PGF)"/>
            <person name="Walter F."/>
            <person name="Albersmeier A."/>
            <person name="Kalinowski J."/>
            <person name="Ruckert C."/>
        </authorList>
    </citation>
    <scope>NUCLEOTIDE SEQUENCE</scope>
    <source>
        <strain evidence="1">CGMCC 1.15367</strain>
    </source>
</reference>
<name>A0A917A3B2_9HYPH</name>
<protein>
    <submittedName>
        <fullName evidence="1">Uncharacterized protein</fullName>
    </submittedName>
</protein>
<gene>
    <name evidence="1" type="ORF">GCM10011390_50290</name>
</gene>
<evidence type="ECO:0000313" key="1">
    <source>
        <dbReference type="EMBL" id="GGE24809.1"/>
    </source>
</evidence>
<sequence length="80" mass="9213">MKNSTVLGNHMSSRRDAWWYLEQDEDGSLWVRYENEDQPGDEWRKPLAEVLANPPSMKTAALVQERIERMFAEGTWSGGG</sequence>